<sequence length="40" mass="4735">MSDSRSATRDLFRVYNRGFDLGDRNGYLGSVIFVFFFFFN</sequence>
<keyword evidence="1" id="KW-0812">Transmembrane</keyword>
<feature type="transmembrane region" description="Helical" evidence="1">
    <location>
        <begin position="21"/>
        <end position="39"/>
    </location>
</feature>
<dbReference type="AlphaFoldDB" id="A0A2P2M5M3"/>
<name>A0A2P2M5M3_RHIMU</name>
<accession>A0A2P2M5M3</accession>
<keyword evidence="1" id="KW-0472">Membrane</keyword>
<evidence type="ECO:0000256" key="1">
    <source>
        <dbReference type="SAM" id="Phobius"/>
    </source>
</evidence>
<organism evidence="2">
    <name type="scientific">Rhizophora mucronata</name>
    <name type="common">Asiatic mangrove</name>
    <dbReference type="NCBI Taxonomy" id="61149"/>
    <lineage>
        <taxon>Eukaryota</taxon>
        <taxon>Viridiplantae</taxon>
        <taxon>Streptophyta</taxon>
        <taxon>Embryophyta</taxon>
        <taxon>Tracheophyta</taxon>
        <taxon>Spermatophyta</taxon>
        <taxon>Magnoliopsida</taxon>
        <taxon>eudicotyledons</taxon>
        <taxon>Gunneridae</taxon>
        <taxon>Pentapetalae</taxon>
        <taxon>rosids</taxon>
        <taxon>fabids</taxon>
        <taxon>Malpighiales</taxon>
        <taxon>Rhizophoraceae</taxon>
        <taxon>Rhizophora</taxon>
    </lineage>
</organism>
<keyword evidence="1" id="KW-1133">Transmembrane helix</keyword>
<dbReference type="EMBL" id="GGEC01045033">
    <property type="protein sequence ID" value="MBX25517.1"/>
    <property type="molecule type" value="Transcribed_RNA"/>
</dbReference>
<evidence type="ECO:0000313" key="2">
    <source>
        <dbReference type="EMBL" id="MBX25517.1"/>
    </source>
</evidence>
<protein>
    <submittedName>
        <fullName evidence="2">Uncharacterized protein</fullName>
    </submittedName>
</protein>
<proteinExistence type="predicted"/>
<reference evidence="2" key="1">
    <citation type="submission" date="2018-02" db="EMBL/GenBank/DDBJ databases">
        <title>Rhizophora mucronata_Transcriptome.</title>
        <authorList>
            <person name="Meera S.P."/>
            <person name="Sreeshan A."/>
            <person name="Augustine A."/>
        </authorList>
    </citation>
    <scope>NUCLEOTIDE SEQUENCE</scope>
    <source>
        <tissue evidence="2">Leaf</tissue>
    </source>
</reference>